<dbReference type="PANTHER" id="PTHR35936:SF17">
    <property type="entry name" value="ARGININE-BINDING EXTRACELLULAR PROTEIN ARTP"/>
    <property type="match status" value="1"/>
</dbReference>
<dbReference type="PROSITE" id="PS51257">
    <property type="entry name" value="PROKAR_LIPOPROTEIN"/>
    <property type="match status" value="1"/>
</dbReference>
<evidence type="ECO:0000313" key="4">
    <source>
        <dbReference type="EMBL" id="GEK36357.1"/>
    </source>
</evidence>
<feature type="signal peptide" evidence="2">
    <location>
        <begin position="1"/>
        <end position="23"/>
    </location>
</feature>
<keyword evidence="1 2" id="KW-0732">Signal</keyword>
<accession>A0A510WBQ5</accession>
<organism evidence="4 5">
    <name type="scientific">Enterococcus thailandicus</name>
    <dbReference type="NCBI Taxonomy" id="417368"/>
    <lineage>
        <taxon>Bacteria</taxon>
        <taxon>Bacillati</taxon>
        <taxon>Bacillota</taxon>
        <taxon>Bacilli</taxon>
        <taxon>Lactobacillales</taxon>
        <taxon>Enterococcaceae</taxon>
        <taxon>Enterococcus</taxon>
    </lineage>
</organism>
<name>A0A510WBQ5_ENTTH</name>
<gene>
    <name evidence="4" type="ORF">ETH01_06440</name>
</gene>
<dbReference type="AlphaFoldDB" id="A0A510WBQ5"/>
<dbReference type="SUPFAM" id="SSF53850">
    <property type="entry name" value="Periplasmic binding protein-like II"/>
    <property type="match status" value="1"/>
</dbReference>
<evidence type="ECO:0000313" key="5">
    <source>
        <dbReference type="Proteomes" id="UP000321361"/>
    </source>
</evidence>
<dbReference type="Proteomes" id="UP000321361">
    <property type="component" value="Unassembled WGS sequence"/>
</dbReference>
<evidence type="ECO:0000256" key="1">
    <source>
        <dbReference type="ARBA" id="ARBA00022729"/>
    </source>
</evidence>
<protein>
    <submittedName>
        <fullName evidence="4">Amino acid ABC transporter substrate-binding protein</fullName>
    </submittedName>
</protein>
<sequence length="274" mass="29928">MKKIIWLTMVSMVVLLGACSSGGKETSNDSKKEGIQSIQDSGKLVVGTSADFAPFEFHTMIDGKDQIVGVDIDLANEIAKELGVKVEVMDMEFNAVLAALQQGKVNLAISGISATEERQQTFDFSDNYFAPPQKMVINKENANELTSLKNFAKKKVGAQKGSVQEDVVKEQVPDAQLVSIAKVPNLIIELKQGSIDGLVLEETVANSYIENNPELMLADVDLVSSDEEAYAITLPKGEEDLQKKVNQVIKELQSSGKMDEFIKKNTELAKKAEE</sequence>
<feature type="chain" id="PRO_5022245784" evidence="2">
    <location>
        <begin position="24"/>
        <end position="274"/>
    </location>
</feature>
<reference evidence="4 5" key="1">
    <citation type="submission" date="2019-07" db="EMBL/GenBank/DDBJ databases">
        <title>Whole genome shotgun sequence of Enterococcus thailandicus NBRC 101867.</title>
        <authorList>
            <person name="Hosoyama A."/>
            <person name="Uohara A."/>
            <person name="Ohji S."/>
            <person name="Ichikawa N."/>
        </authorList>
    </citation>
    <scope>NUCLEOTIDE SEQUENCE [LARGE SCALE GENOMIC DNA]</scope>
    <source>
        <strain evidence="4 5">NBRC 101867</strain>
    </source>
</reference>
<feature type="domain" description="Solute-binding protein family 3/N-terminal" evidence="3">
    <location>
        <begin position="43"/>
        <end position="269"/>
    </location>
</feature>
<evidence type="ECO:0000256" key="2">
    <source>
        <dbReference type="SAM" id="SignalP"/>
    </source>
</evidence>
<dbReference type="SMART" id="SM00062">
    <property type="entry name" value="PBPb"/>
    <property type="match status" value="1"/>
</dbReference>
<dbReference type="PANTHER" id="PTHR35936">
    <property type="entry name" value="MEMBRANE-BOUND LYTIC MUREIN TRANSGLYCOSYLASE F"/>
    <property type="match status" value="1"/>
</dbReference>
<dbReference type="RefSeq" id="WP_071868248.1">
    <property type="nucleotide sequence ID" value="NZ_BJUG01000003.1"/>
</dbReference>
<proteinExistence type="predicted"/>
<dbReference type="OrthoDB" id="9774451at2"/>
<comment type="caution">
    <text evidence="4">The sequence shown here is derived from an EMBL/GenBank/DDBJ whole genome shotgun (WGS) entry which is preliminary data.</text>
</comment>
<evidence type="ECO:0000259" key="3">
    <source>
        <dbReference type="SMART" id="SM00062"/>
    </source>
</evidence>
<dbReference type="Pfam" id="PF00497">
    <property type="entry name" value="SBP_bac_3"/>
    <property type="match status" value="1"/>
</dbReference>
<dbReference type="EMBL" id="BJUG01000003">
    <property type="protein sequence ID" value="GEK36357.1"/>
    <property type="molecule type" value="Genomic_DNA"/>
</dbReference>
<dbReference type="InterPro" id="IPR001638">
    <property type="entry name" value="Solute-binding_3/MltF_N"/>
</dbReference>
<dbReference type="Gene3D" id="3.40.190.10">
    <property type="entry name" value="Periplasmic binding protein-like II"/>
    <property type="match status" value="2"/>
</dbReference>